<keyword evidence="3" id="KW-1185">Reference proteome</keyword>
<protein>
    <submittedName>
        <fullName evidence="2">Uncharacterized protein</fullName>
    </submittedName>
</protein>
<keyword evidence="1" id="KW-0812">Transmembrane</keyword>
<feature type="transmembrane region" description="Helical" evidence="1">
    <location>
        <begin position="29"/>
        <end position="47"/>
    </location>
</feature>
<evidence type="ECO:0000313" key="3">
    <source>
        <dbReference type="Proteomes" id="UP001497382"/>
    </source>
</evidence>
<accession>A0AAV2BG31</accession>
<evidence type="ECO:0000256" key="1">
    <source>
        <dbReference type="SAM" id="Phobius"/>
    </source>
</evidence>
<evidence type="ECO:0000313" key="2">
    <source>
        <dbReference type="EMBL" id="CAL1295166.1"/>
    </source>
</evidence>
<gene>
    <name evidence="2" type="ORF">LARSCL_LOCUS19134</name>
</gene>
<keyword evidence="1" id="KW-1133">Transmembrane helix</keyword>
<name>A0AAV2BG31_9ARAC</name>
<sequence>RFSPQQGHTFAARLNAECRELGRLARQKVAFFSPCSSAFSGVLFLIFDI</sequence>
<organism evidence="2 3">
    <name type="scientific">Larinioides sclopetarius</name>
    <dbReference type="NCBI Taxonomy" id="280406"/>
    <lineage>
        <taxon>Eukaryota</taxon>
        <taxon>Metazoa</taxon>
        <taxon>Ecdysozoa</taxon>
        <taxon>Arthropoda</taxon>
        <taxon>Chelicerata</taxon>
        <taxon>Arachnida</taxon>
        <taxon>Araneae</taxon>
        <taxon>Araneomorphae</taxon>
        <taxon>Entelegynae</taxon>
        <taxon>Araneoidea</taxon>
        <taxon>Araneidae</taxon>
        <taxon>Larinioides</taxon>
    </lineage>
</organism>
<keyword evidence="1" id="KW-0472">Membrane</keyword>
<comment type="caution">
    <text evidence="2">The sequence shown here is derived from an EMBL/GenBank/DDBJ whole genome shotgun (WGS) entry which is preliminary data.</text>
</comment>
<feature type="non-terminal residue" evidence="2">
    <location>
        <position position="1"/>
    </location>
</feature>
<proteinExistence type="predicted"/>
<reference evidence="2 3" key="1">
    <citation type="submission" date="2024-04" db="EMBL/GenBank/DDBJ databases">
        <authorList>
            <person name="Rising A."/>
            <person name="Reimegard J."/>
            <person name="Sonavane S."/>
            <person name="Akerstrom W."/>
            <person name="Nylinder S."/>
            <person name="Hedman E."/>
            <person name="Kallberg Y."/>
        </authorList>
    </citation>
    <scope>NUCLEOTIDE SEQUENCE [LARGE SCALE GENOMIC DNA]</scope>
</reference>
<dbReference type="AlphaFoldDB" id="A0AAV2BG31"/>
<dbReference type="Proteomes" id="UP001497382">
    <property type="component" value="Unassembled WGS sequence"/>
</dbReference>
<dbReference type="EMBL" id="CAXIEN010000364">
    <property type="protein sequence ID" value="CAL1295166.1"/>
    <property type="molecule type" value="Genomic_DNA"/>
</dbReference>